<dbReference type="InterPro" id="IPR011527">
    <property type="entry name" value="ABC1_TM_dom"/>
</dbReference>
<sequence>MFLPLLELMADENSTASSEKLGQLSFLLDGLELIGFQLTLTVVLVTMFGFFVFKGIATFFERYVRVIYQQFFIAKIRLEIIQALANFNYNAFVNADAGAIQNTMSGEVERVMQAFRTYTTILQQFVMILAYAGLAFLASPEFAVLITIGGVLSNFLFSALYRKTKILSSELVARNNTFQAYIIQVVAFFKYLKATASIQNYVRFLEKKVLDIEETNRKMGVLNSIMMGMREPMMIGVVVSVILIQVNIIGGGLGTIILSLLFFYRALTSLTALQTSYNQFLGFSGSLASMSDFVDDLKANPTLTGVKPYNGFKNEISLRNISFCYLDNKPILNNVNLTIGKNQSVAFVGESGSGKTTLLNIITGLIAPNIGEFWIDNTRVSDLDIQSFQKRIGYITQDPVIFDDSVFNNVTIWDEKNAKTLARFQEAVRKAHIEDFVSQLENREDSRLGNNGISLSGGQKQRISIARELYKEVDFLFMDEATSSLDSETERIIQQSIDDLKGQYTIIMIAHRLSTIKNVDQVIFMDKGAITNCGTFMELIIKESSFKEMVSLQRV</sequence>
<comment type="subcellular location">
    <subcellularLocation>
        <location evidence="1">Cell membrane</location>
        <topology evidence="1">Multi-pass membrane protein</topology>
    </subcellularLocation>
</comment>
<evidence type="ECO:0000256" key="1">
    <source>
        <dbReference type="ARBA" id="ARBA00004651"/>
    </source>
</evidence>
<evidence type="ECO:0000256" key="5">
    <source>
        <dbReference type="ARBA" id="ARBA00022989"/>
    </source>
</evidence>
<reference evidence="10" key="1">
    <citation type="submission" date="2022-03" db="EMBL/GenBank/DDBJ databases">
        <title>De novo assembled genomes of Belliella spp. (Cyclobacteriaceae) strains.</title>
        <authorList>
            <person name="Szabo A."/>
            <person name="Korponai K."/>
            <person name="Felfoldi T."/>
        </authorList>
    </citation>
    <scope>NUCLEOTIDE SEQUENCE</scope>
    <source>
        <strain evidence="10">DSM 111903</strain>
    </source>
</reference>
<proteinExistence type="predicted"/>
<feature type="transmembrane region" description="Helical" evidence="7">
    <location>
        <begin position="118"/>
        <end position="136"/>
    </location>
</feature>
<feature type="transmembrane region" description="Helical" evidence="7">
    <location>
        <begin position="142"/>
        <end position="161"/>
    </location>
</feature>
<dbReference type="InterPro" id="IPR003439">
    <property type="entry name" value="ABC_transporter-like_ATP-bd"/>
</dbReference>
<keyword evidence="11" id="KW-1185">Reference proteome</keyword>
<dbReference type="Gene3D" id="3.40.50.300">
    <property type="entry name" value="P-loop containing nucleotide triphosphate hydrolases"/>
    <property type="match status" value="1"/>
</dbReference>
<dbReference type="InterPro" id="IPR003593">
    <property type="entry name" value="AAA+_ATPase"/>
</dbReference>
<dbReference type="SUPFAM" id="SSF52540">
    <property type="entry name" value="P-loop containing nucleoside triphosphate hydrolases"/>
    <property type="match status" value="1"/>
</dbReference>
<dbReference type="SMART" id="SM00382">
    <property type="entry name" value="AAA"/>
    <property type="match status" value="1"/>
</dbReference>
<feature type="domain" description="ABC transmembrane type-1" evidence="9">
    <location>
        <begin position="24"/>
        <end position="279"/>
    </location>
</feature>
<keyword evidence="6 7" id="KW-0472">Membrane</keyword>
<evidence type="ECO:0000256" key="7">
    <source>
        <dbReference type="SAM" id="Phobius"/>
    </source>
</evidence>
<dbReference type="GO" id="GO:0005524">
    <property type="term" value="F:ATP binding"/>
    <property type="evidence" value="ECO:0007669"/>
    <property type="project" value="UniProtKB-KW"/>
</dbReference>
<dbReference type="EMBL" id="JAKZGO010000001">
    <property type="protein sequence ID" value="MCH7412072.1"/>
    <property type="molecule type" value="Genomic_DNA"/>
</dbReference>
<evidence type="ECO:0000313" key="11">
    <source>
        <dbReference type="Proteomes" id="UP001165430"/>
    </source>
</evidence>
<feature type="transmembrane region" description="Helical" evidence="7">
    <location>
        <begin position="235"/>
        <end position="264"/>
    </location>
</feature>
<evidence type="ECO:0000256" key="6">
    <source>
        <dbReference type="ARBA" id="ARBA00023136"/>
    </source>
</evidence>
<dbReference type="Gene3D" id="1.20.1560.10">
    <property type="entry name" value="ABC transporter type 1, transmembrane domain"/>
    <property type="match status" value="1"/>
</dbReference>
<dbReference type="PROSITE" id="PS50929">
    <property type="entry name" value="ABC_TM1F"/>
    <property type="match status" value="1"/>
</dbReference>
<evidence type="ECO:0000259" key="8">
    <source>
        <dbReference type="PROSITE" id="PS50893"/>
    </source>
</evidence>
<keyword evidence="4 10" id="KW-0067">ATP-binding</keyword>
<keyword evidence="3" id="KW-0547">Nucleotide-binding</keyword>
<dbReference type="Pfam" id="PF00664">
    <property type="entry name" value="ABC_membrane"/>
    <property type="match status" value="1"/>
</dbReference>
<feature type="transmembrane region" description="Helical" evidence="7">
    <location>
        <begin position="34"/>
        <end position="53"/>
    </location>
</feature>
<evidence type="ECO:0000256" key="2">
    <source>
        <dbReference type="ARBA" id="ARBA00022692"/>
    </source>
</evidence>
<dbReference type="Proteomes" id="UP001165430">
    <property type="component" value="Unassembled WGS sequence"/>
</dbReference>
<dbReference type="PANTHER" id="PTHR24221:SF654">
    <property type="entry name" value="ATP-BINDING CASSETTE SUB-FAMILY B MEMBER 6"/>
    <property type="match status" value="1"/>
</dbReference>
<dbReference type="InterPro" id="IPR039421">
    <property type="entry name" value="Type_1_exporter"/>
</dbReference>
<organism evidence="10 11">
    <name type="scientific">Belliella alkalica</name>
    <dbReference type="NCBI Taxonomy" id="1730871"/>
    <lineage>
        <taxon>Bacteria</taxon>
        <taxon>Pseudomonadati</taxon>
        <taxon>Bacteroidota</taxon>
        <taxon>Cytophagia</taxon>
        <taxon>Cytophagales</taxon>
        <taxon>Cyclobacteriaceae</taxon>
        <taxon>Belliella</taxon>
    </lineage>
</organism>
<dbReference type="SUPFAM" id="SSF90123">
    <property type="entry name" value="ABC transporter transmembrane region"/>
    <property type="match status" value="1"/>
</dbReference>
<evidence type="ECO:0000256" key="4">
    <source>
        <dbReference type="ARBA" id="ARBA00022840"/>
    </source>
</evidence>
<dbReference type="PANTHER" id="PTHR24221">
    <property type="entry name" value="ATP-BINDING CASSETTE SUB-FAMILY B"/>
    <property type="match status" value="1"/>
</dbReference>
<name>A0ABS9V6M8_9BACT</name>
<dbReference type="Pfam" id="PF00005">
    <property type="entry name" value="ABC_tran"/>
    <property type="match status" value="1"/>
</dbReference>
<dbReference type="InterPro" id="IPR017871">
    <property type="entry name" value="ABC_transporter-like_CS"/>
</dbReference>
<dbReference type="PROSITE" id="PS50893">
    <property type="entry name" value="ABC_TRANSPORTER_2"/>
    <property type="match status" value="1"/>
</dbReference>
<accession>A0ABS9V6M8</accession>
<evidence type="ECO:0000259" key="9">
    <source>
        <dbReference type="PROSITE" id="PS50929"/>
    </source>
</evidence>
<dbReference type="PROSITE" id="PS00211">
    <property type="entry name" value="ABC_TRANSPORTER_1"/>
    <property type="match status" value="1"/>
</dbReference>
<keyword evidence="2 7" id="KW-0812">Transmembrane</keyword>
<evidence type="ECO:0000256" key="3">
    <source>
        <dbReference type="ARBA" id="ARBA00022741"/>
    </source>
</evidence>
<evidence type="ECO:0000313" key="10">
    <source>
        <dbReference type="EMBL" id="MCH7412072.1"/>
    </source>
</evidence>
<gene>
    <name evidence="10" type="ORF">MM213_01145</name>
</gene>
<dbReference type="InterPro" id="IPR036640">
    <property type="entry name" value="ABC1_TM_sf"/>
</dbReference>
<dbReference type="InterPro" id="IPR027417">
    <property type="entry name" value="P-loop_NTPase"/>
</dbReference>
<comment type="caution">
    <text evidence="10">The sequence shown here is derived from an EMBL/GenBank/DDBJ whole genome shotgun (WGS) entry which is preliminary data.</text>
</comment>
<keyword evidence="5 7" id="KW-1133">Transmembrane helix</keyword>
<feature type="domain" description="ABC transporter" evidence="8">
    <location>
        <begin position="316"/>
        <end position="552"/>
    </location>
</feature>
<protein>
    <submittedName>
        <fullName evidence="10">ABC transporter ATP-binding protein/permease</fullName>
    </submittedName>
</protein>